<dbReference type="OrthoDB" id="5402191at2"/>
<dbReference type="RefSeq" id="WP_072559283.1">
    <property type="nucleotide sequence ID" value="NZ_CP018154.1"/>
</dbReference>
<evidence type="ECO:0000313" key="2">
    <source>
        <dbReference type="EMBL" id="APG62633.1"/>
    </source>
</evidence>
<dbReference type="Proteomes" id="UP000242561">
    <property type="component" value="Chromosome"/>
</dbReference>
<dbReference type="EMBL" id="CP018154">
    <property type="protein sequence ID" value="APG62633.1"/>
    <property type="molecule type" value="Genomic_DNA"/>
</dbReference>
<protein>
    <recommendedName>
        <fullName evidence="4">Lipoprotein</fullName>
    </recommendedName>
</protein>
<feature type="chain" id="PRO_5012273034" description="Lipoprotein" evidence="1">
    <location>
        <begin position="27"/>
        <end position="145"/>
    </location>
</feature>
<keyword evidence="3" id="KW-1185">Reference proteome</keyword>
<accession>A0A1L3JC44</accession>
<reference evidence="2 3" key="1">
    <citation type="submission" date="2016-11" db="EMBL/GenBank/DDBJ databases">
        <title>Sphingorhabdus sp. LPB0140, isolated from marine environment.</title>
        <authorList>
            <person name="Kim E."/>
            <person name="Yi H."/>
        </authorList>
    </citation>
    <scope>NUCLEOTIDE SEQUENCE [LARGE SCALE GENOMIC DNA]</scope>
    <source>
        <strain evidence="2 3">LPB0140</strain>
    </source>
</reference>
<dbReference type="STRING" id="1913578.LPB140_07350"/>
<evidence type="ECO:0000313" key="3">
    <source>
        <dbReference type="Proteomes" id="UP000242561"/>
    </source>
</evidence>
<name>A0A1L3JC44_9SPHN</name>
<gene>
    <name evidence="2" type="ORF">LPB140_07350</name>
</gene>
<dbReference type="KEGG" id="sphl:LPB140_07350"/>
<keyword evidence="1" id="KW-0732">Signal</keyword>
<organism evidence="2 3">
    <name type="scientific">Sphingorhabdus lutea</name>
    <dbReference type="NCBI Taxonomy" id="1913578"/>
    <lineage>
        <taxon>Bacteria</taxon>
        <taxon>Pseudomonadati</taxon>
        <taxon>Pseudomonadota</taxon>
        <taxon>Alphaproteobacteria</taxon>
        <taxon>Sphingomonadales</taxon>
        <taxon>Sphingomonadaceae</taxon>
        <taxon>Sphingorhabdus</taxon>
    </lineage>
</organism>
<evidence type="ECO:0008006" key="4">
    <source>
        <dbReference type="Google" id="ProtNLM"/>
    </source>
</evidence>
<dbReference type="AlphaFoldDB" id="A0A1L3JC44"/>
<sequence>MRIFNHASLYFLFAAAFMLHGCSEQADNSPFQEETASADNKIMCALNGTDKFEKICVRENIVEKGQTIVTLKHPDGGFKRFIIVKGRGLIAAEGFDNSEIEILDGSQILLRSGNDQYKLDAIVNRKAADDILDGQVNIMTSEAQK</sequence>
<feature type="signal peptide" evidence="1">
    <location>
        <begin position="1"/>
        <end position="26"/>
    </location>
</feature>
<proteinExistence type="predicted"/>
<evidence type="ECO:0000256" key="1">
    <source>
        <dbReference type="SAM" id="SignalP"/>
    </source>
</evidence>